<dbReference type="EMBL" id="VSRR010012573">
    <property type="protein sequence ID" value="MPC54708.1"/>
    <property type="molecule type" value="Genomic_DNA"/>
</dbReference>
<sequence length="85" mass="9698">MQTNITNNNHTLIPPTPMPSPQQTPPPPQLPLLPPPQHFFKDKIQRILLLTQAHSISPKSNLAFPGRRLSRQQRMRLTVTNSYLV</sequence>
<name>A0A5B7GC57_PORTR</name>
<evidence type="ECO:0000256" key="1">
    <source>
        <dbReference type="SAM" id="MobiDB-lite"/>
    </source>
</evidence>
<comment type="caution">
    <text evidence="2">The sequence shown here is derived from an EMBL/GenBank/DDBJ whole genome shotgun (WGS) entry which is preliminary data.</text>
</comment>
<feature type="compositionally biased region" description="Polar residues" evidence="1">
    <location>
        <begin position="1"/>
        <end position="10"/>
    </location>
</feature>
<reference evidence="2 3" key="1">
    <citation type="submission" date="2019-05" db="EMBL/GenBank/DDBJ databases">
        <title>Another draft genome of Portunus trituberculatus and its Hox gene families provides insights of decapod evolution.</title>
        <authorList>
            <person name="Jeong J.-H."/>
            <person name="Song I."/>
            <person name="Kim S."/>
            <person name="Choi T."/>
            <person name="Kim D."/>
            <person name="Ryu S."/>
            <person name="Kim W."/>
        </authorList>
    </citation>
    <scope>NUCLEOTIDE SEQUENCE [LARGE SCALE GENOMIC DNA]</scope>
    <source>
        <tissue evidence="2">Muscle</tissue>
    </source>
</reference>
<accession>A0A5B7GC57</accession>
<dbReference type="AlphaFoldDB" id="A0A5B7GC57"/>
<gene>
    <name evidence="2" type="ORF">E2C01_048633</name>
</gene>
<evidence type="ECO:0000313" key="2">
    <source>
        <dbReference type="EMBL" id="MPC54708.1"/>
    </source>
</evidence>
<keyword evidence="3" id="KW-1185">Reference proteome</keyword>
<dbReference type="Proteomes" id="UP000324222">
    <property type="component" value="Unassembled WGS sequence"/>
</dbReference>
<protein>
    <submittedName>
        <fullName evidence="2">Uncharacterized protein</fullName>
    </submittedName>
</protein>
<feature type="compositionally biased region" description="Pro residues" evidence="1">
    <location>
        <begin position="14"/>
        <end position="36"/>
    </location>
</feature>
<organism evidence="2 3">
    <name type="scientific">Portunus trituberculatus</name>
    <name type="common">Swimming crab</name>
    <name type="synonym">Neptunus trituberculatus</name>
    <dbReference type="NCBI Taxonomy" id="210409"/>
    <lineage>
        <taxon>Eukaryota</taxon>
        <taxon>Metazoa</taxon>
        <taxon>Ecdysozoa</taxon>
        <taxon>Arthropoda</taxon>
        <taxon>Crustacea</taxon>
        <taxon>Multicrustacea</taxon>
        <taxon>Malacostraca</taxon>
        <taxon>Eumalacostraca</taxon>
        <taxon>Eucarida</taxon>
        <taxon>Decapoda</taxon>
        <taxon>Pleocyemata</taxon>
        <taxon>Brachyura</taxon>
        <taxon>Eubrachyura</taxon>
        <taxon>Portunoidea</taxon>
        <taxon>Portunidae</taxon>
        <taxon>Portuninae</taxon>
        <taxon>Portunus</taxon>
    </lineage>
</organism>
<feature type="region of interest" description="Disordered" evidence="1">
    <location>
        <begin position="1"/>
        <end position="36"/>
    </location>
</feature>
<proteinExistence type="predicted"/>
<evidence type="ECO:0000313" key="3">
    <source>
        <dbReference type="Proteomes" id="UP000324222"/>
    </source>
</evidence>